<keyword evidence="3" id="KW-0175">Coiled coil</keyword>
<feature type="region of interest" description="Disordered" evidence="4">
    <location>
        <begin position="1"/>
        <end position="24"/>
    </location>
</feature>
<dbReference type="InterPro" id="IPR011598">
    <property type="entry name" value="bHLH_dom"/>
</dbReference>
<evidence type="ECO:0000313" key="6">
    <source>
        <dbReference type="EMBL" id="KAJ3050678.1"/>
    </source>
</evidence>
<evidence type="ECO:0000313" key="7">
    <source>
        <dbReference type="Proteomes" id="UP001212841"/>
    </source>
</evidence>
<evidence type="ECO:0000256" key="1">
    <source>
        <dbReference type="ARBA" id="ARBA00023125"/>
    </source>
</evidence>
<feature type="compositionally biased region" description="Low complexity" evidence="4">
    <location>
        <begin position="170"/>
        <end position="186"/>
    </location>
</feature>
<organism evidence="6 7">
    <name type="scientific">Rhizophlyctis rosea</name>
    <dbReference type="NCBI Taxonomy" id="64517"/>
    <lineage>
        <taxon>Eukaryota</taxon>
        <taxon>Fungi</taxon>
        <taxon>Fungi incertae sedis</taxon>
        <taxon>Chytridiomycota</taxon>
        <taxon>Chytridiomycota incertae sedis</taxon>
        <taxon>Chytridiomycetes</taxon>
        <taxon>Rhizophlyctidales</taxon>
        <taxon>Rhizophlyctidaceae</taxon>
        <taxon>Rhizophlyctis</taxon>
    </lineage>
</organism>
<feature type="region of interest" description="Disordered" evidence="4">
    <location>
        <begin position="63"/>
        <end position="85"/>
    </location>
</feature>
<dbReference type="PANTHER" id="PTHR47787:SF1">
    <property type="entry name" value="CENTROMERE-BINDING PROTEIN 1"/>
    <property type="match status" value="1"/>
</dbReference>
<dbReference type="PROSITE" id="PS50888">
    <property type="entry name" value="BHLH"/>
    <property type="match status" value="1"/>
</dbReference>
<keyword evidence="2" id="KW-0539">Nucleus</keyword>
<reference evidence="6" key="1">
    <citation type="submission" date="2020-05" db="EMBL/GenBank/DDBJ databases">
        <title>Phylogenomic resolution of chytrid fungi.</title>
        <authorList>
            <person name="Stajich J.E."/>
            <person name="Amses K."/>
            <person name="Simmons R."/>
            <person name="Seto K."/>
            <person name="Myers J."/>
            <person name="Bonds A."/>
            <person name="Quandt C.A."/>
            <person name="Barry K."/>
            <person name="Liu P."/>
            <person name="Grigoriev I."/>
            <person name="Longcore J.E."/>
            <person name="James T.Y."/>
        </authorList>
    </citation>
    <scope>NUCLEOTIDE SEQUENCE</scope>
    <source>
        <strain evidence="6">JEL0318</strain>
    </source>
</reference>
<dbReference type="EMBL" id="JADGJD010000485">
    <property type="protein sequence ID" value="KAJ3050678.1"/>
    <property type="molecule type" value="Genomic_DNA"/>
</dbReference>
<gene>
    <name evidence="6" type="primary">CBF1</name>
    <name evidence="6" type="ORF">HK097_008331</name>
</gene>
<dbReference type="InterPro" id="IPR047206">
    <property type="entry name" value="bHLHzip_scCBP1-like"/>
</dbReference>
<keyword evidence="1" id="KW-0238">DNA-binding</keyword>
<dbReference type="PANTHER" id="PTHR47787">
    <property type="entry name" value="CENTROMERE-BINDING PROTEIN 1"/>
    <property type="match status" value="1"/>
</dbReference>
<name>A0AAD5SI94_9FUNG</name>
<feature type="compositionally biased region" description="Low complexity" evidence="4">
    <location>
        <begin position="213"/>
        <end position="226"/>
    </location>
</feature>
<dbReference type="Pfam" id="PF00010">
    <property type="entry name" value="HLH"/>
    <property type="match status" value="1"/>
</dbReference>
<evidence type="ECO:0000256" key="4">
    <source>
        <dbReference type="SAM" id="MobiDB-lite"/>
    </source>
</evidence>
<dbReference type="CDD" id="cd11398">
    <property type="entry name" value="bHLHzip_scCBP1"/>
    <property type="match status" value="1"/>
</dbReference>
<dbReference type="Gene3D" id="4.10.280.10">
    <property type="entry name" value="Helix-loop-helix DNA-binding domain"/>
    <property type="match status" value="1"/>
</dbReference>
<evidence type="ECO:0000256" key="3">
    <source>
        <dbReference type="SAM" id="Coils"/>
    </source>
</evidence>
<dbReference type="InterPro" id="IPR036638">
    <property type="entry name" value="HLH_DNA-bd_sf"/>
</dbReference>
<dbReference type="GO" id="GO:0046983">
    <property type="term" value="F:protein dimerization activity"/>
    <property type="evidence" value="ECO:0007669"/>
    <property type="project" value="InterPro"/>
</dbReference>
<evidence type="ECO:0000256" key="2">
    <source>
        <dbReference type="ARBA" id="ARBA00023242"/>
    </source>
</evidence>
<feature type="compositionally biased region" description="Basic and acidic residues" evidence="4">
    <location>
        <begin position="68"/>
        <end position="85"/>
    </location>
</feature>
<feature type="region of interest" description="Disordered" evidence="4">
    <location>
        <begin position="163"/>
        <end position="186"/>
    </location>
</feature>
<keyword evidence="7" id="KW-1185">Reference proteome</keyword>
<dbReference type="SUPFAM" id="SSF47459">
    <property type="entry name" value="HLH, helix-loop-helix DNA-binding domain"/>
    <property type="match status" value="1"/>
</dbReference>
<feature type="coiled-coil region" evidence="3">
    <location>
        <begin position="135"/>
        <end position="162"/>
    </location>
</feature>
<feature type="compositionally biased region" description="Basic and acidic residues" evidence="4">
    <location>
        <begin position="227"/>
        <end position="236"/>
    </location>
</feature>
<feature type="domain" description="BHLH" evidence="5">
    <location>
        <begin position="72"/>
        <end position="120"/>
    </location>
</feature>
<dbReference type="GO" id="GO:0003700">
    <property type="term" value="F:DNA-binding transcription factor activity"/>
    <property type="evidence" value="ECO:0007669"/>
    <property type="project" value="InterPro"/>
</dbReference>
<comment type="caution">
    <text evidence="6">The sequence shown here is derived from an EMBL/GenBank/DDBJ whole genome shotgun (WGS) entry which is preliminary data.</text>
</comment>
<dbReference type="Proteomes" id="UP001212841">
    <property type="component" value="Unassembled WGS sequence"/>
</dbReference>
<feature type="region of interest" description="Disordered" evidence="4">
    <location>
        <begin position="213"/>
        <end position="236"/>
    </location>
</feature>
<dbReference type="GO" id="GO:0005634">
    <property type="term" value="C:nucleus"/>
    <property type="evidence" value="ECO:0007669"/>
    <property type="project" value="TreeGrafter"/>
</dbReference>
<evidence type="ECO:0000259" key="5">
    <source>
        <dbReference type="PROSITE" id="PS50888"/>
    </source>
</evidence>
<dbReference type="AlphaFoldDB" id="A0AAD5SI94"/>
<accession>A0AAD5SI94</accession>
<proteinExistence type="predicted"/>
<sequence>MSATADTRPLQNAARGNQPGSPIIATLPPSVSAQYASAYAAAAAAAAAAQAVQAVAAGSMKPSVGSEEWLRQRRENHKEVERRRRETINDGINELAKLIPDGEKNKGRVLQRAVQYILQLKQQDAANMEKWTLEKLLCEQAIQELSAQVDALKNENDQLRAQVGAGQGGSSTAAPVSAPASSGNQTTATSAFASAGANVGATLSALAGQLHQAAAAPVDNGAANADDGPRKRLREE</sequence>
<dbReference type="SMART" id="SM00353">
    <property type="entry name" value="HLH"/>
    <property type="match status" value="1"/>
</dbReference>
<dbReference type="GO" id="GO:0003677">
    <property type="term" value="F:DNA binding"/>
    <property type="evidence" value="ECO:0007669"/>
    <property type="project" value="UniProtKB-KW"/>
</dbReference>
<protein>
    <submittedName>
        <fullName evidence="6">Basic helix-loop-helix protein</fullName>
    </submittedName>
</protein>